<reference evidence="1" key="1">
    <citation type="submission" date="2021-03" db="EMBL/GenBank/DDBJ databases">
        <authorList>
            <consortium name="DOE Joint Genome Institute"/>
            <person name="Ahrendt S."/>
            <person name="Looney B.P."/>
            <person name="Miyauchi S."/>
            <person name="Morin E."/>
            <person name="Drula E."/>
            <person name="Courty P.E."/>
            <person name="Chicoki N."/>
            <person name="Fauchery L."/>
            <person name="Kohler A."/>
            <person name="Kuo A."/>
            <person name="Labutti K."/>
            <person name="Pangilinan J."/>
            <person name="Lipzen A."/>
            <person name="Riley R."/>
            <person name="Andreopoulos W."/>
            <person name="He G."/>
            <person name="Johnson J."/>
            <person name="Barry K.W."/>
            <person name="Grigoriev I.V."/>
            <person name="Nagy L."/>
            <person name="Hibbett D."/>
            <person name="Henrissat B."/>
            <person name="Matheny P.B."/>
            <person name="Labbe J."/>
            <person name="Martin F."/>
        </authorList>
    </citation>
    <scope>NUCLEOTIDE SEQUENCE</scope>
    <source>
        <strain evidence="1">HHB10654</strain>
    </source>
</reference>
<sequence>MGTTSFNILSAQRDRSLPALIFLLSLACLCLGASKLVYSLVYQRIKQVPLCRTVPGPHSDSVFTGNLGRMFGPRGGEFHEYIHKTYGDVVRITGLVGESLLVVSDTRALNSILMKEQEVFEEQEWYTETLRHIFGPGLLSATGSTHRRQRKILGPVFSTKHISAMMPVFHRVARQLTNTLRAQIPNDAQEIEMLNWLRRSALELVAQAGLGYTFDSLNPDAKKHAFSSAIQEFVPTIVGLGLLGLLFPLISRWPPRILRLAAPFVPFPIVRNAIRITNVLHTHAKGVFDVKKAALERGDDEFTGEVGEGRDIISIVMRENAKADGADQLPDDEIIAQMSTLLFAGTDTTSTALARALYLLSQHQDIQDKLRQELNDAHAAAGGTDLSYDALVDLPYLDALCRETLRLYPPTSLITRTCVADKSVPLTKPLTTSQGTVSSVVVPSGTTILISIIGVNRDPCIWGADVDEWKPERWLNALPESVGEAHVPGVYSNMMTFLGGGRSCIGFRFSQLEMKVVIYHLIRSFRLSPSRADIVWRFGGTTTPWVEGSSAGGPQMPIILERL</sequence>
<protein>
    <submittedName>
        <fullName evidence="1">Cytochrome P450</fullName>
    </submittedName>
</protein>
<gene>
    <name evidence="1" type="ORF">BV25DRAFT_1909693</name>
</gene>
<name>A0ACB8SLY2_9AGAM</name>
<dbReference type="EMBL" id="MU277255">
    <property type="protein sequence ID" value="KAI0056906.1"/>
    <property type="molecule type" value="Genomic_DNA"/>
</dbReference>
<keyword evidence="2" id="KW-1185">Reference proteome</keyword>
<accession>A0ACB8SLY2</accession>
<dbReference type="Proteomes" id="UP000814140">
    <property type="component" value="Unassembled WGS sequence"/>
</dbReference>
<comment type="caution">
    <text evidence="1">The sequence shown here is derived from an EMBL/GenBank/DDBJ whole genome shotgun (WGS) entry which is preliminary data.</text>
</comment>
<evidence type="ECO:0000313" key="1">
    <source>
        <dbReference type="EMBL" id="KAI0056906.1"/>
    </source>
</evidence>
<reference evidence="1" key="2">
    <citation type="journal article" date="2022" name="New Phytol.">
        <title>Evolutionary transition to the ectomycorrhizal habit in the genomes of a hyperdiverse lineage of mushroom-forming fungi.</title>
        <authorList>
            <person name="Looney B."/>
            <person name="Miyauchi S."/>
            <person name="Morin E."/>
            <person name="Drula E."/>
            <person name="Courty P.E."/>
            <person name="Kohler A."/>
            <person name="Kuo A."/>
            <person name="LaButti K."/>
            <person name="Pangilinan J."/>
            <person name="Lipzen A."/>
            <person name="Riley R."/>
            <person name="Andreopoulos W."/>
            <person name="He G."/>
            <person name="Johnson J."/>
            <person name="Nolan M."/>
            <person name="Tritt A."/>
            <person name="Barry K.W."/>
            <person name="Grigoriev I.V."/>
            <person name="Nagy L.G."/>
            <person name="Hibbett D."/>
            <person name="Henrissat B."/>
            <person name="Matheny P.B."/>
            <person name="Labbe J."/>
            <person name="Martin F.M."/>
        </authorList>
    </citation>
    <scope>NUCLEOTIDE SEQUENCE</scope>
    <source>
        <strain evidence="1">HHB10654</strain>
    </source>
</reference>
<organism evidence="1 2">
    <name type="scientific">Artomyces pyxidatus</name>
    <dbReference type="NCBI Taxonomy" id="48021"/>
    <lineage>
        <taxon>Eukaryota</taxon>
        <taxon>Fungi</taxon>
        <taxon>Dikarya</taxon>
        <taxon>Basidiomycota</taxon>
        <taxon>Agaricomycotina</taxon>
        <taxon>Agaricomycetes</taxon>
        <taxon>Russulales</taxon>
        <taxon>Auriscalpiaceae</taxon>
        <taxon>Artomyces</taxon>
    </lineage>
</organism>
<proteinExistence type="predicted"/>
<evidence type="ECO:0000313" key="2">
    <source>
        <dbReference type="Proteomes" id="UP000814140"/>
    </source>
</evidence>